<evidence type="ECO:0000256" key="2">
    <source>
        <dbReference type="SAM" id="SignalP"/>
    </source>
</evidence>
<feature type="compositionally biased region" description="Basic and acidic residues" evidence="1">
    <location>
        <begin position="23"/>
        <end position="37"/>
    </location>
</feature>
<sequence length="167" mass="17142">MRYYTILAFTLVSIAVAEEAPHKTLDSGGRSVEKSHTTLDLTSPTITAPPHSNAERDLDSLLSSLELLASKASGKGSSLLDHGETLIKDKASAISTAFDGSETLISDKIAEVNSRVLSAMKEVVAHLNEGSDSGDGSGNSAASVDVQRSVAAAAAVLGAIFIGFVAA</sequence>
<feature type="signal peptide" evidence="2">
    <location>
        <begin position="1"/>
        <end position="17"/>
    </location>
</feature>
<proteinExistence type="predicted"/>
<dbReference type="EMBL" id="AFQF01001469">
    <property type="protein sequence ID" value="EGU84886.1"/>
    <property type="molecule type" value="Genomic_DNA"/>
</dbReference>
<keyword evidence="2" id="KW-0732">Signal</keyword>
<protein>
    <submittedName>
        <fullName evidence="3">Uncharacterized protein</fullName>
    </submittedName>
</protein>
<comment type="caution">
    <text evidence="3">The sequence shown here is derived from an EMBL/GenBank/DDBJ whole genome shotgun (WGS) entry which is preliminary data.</text>
</comment>
<gene>
    <name evidence="3" type="ORF">FOXB_04602</name>
</gene>
<evidence type="ECO:0000256" key="1">
    <source>
        <dbReference type="SAM" id="MobiDB-lite"/>
    </source>
</evidence>
<accession>F9FDX4</accession>
<reference evidence="3" key="1">
    <citation type="journal article" date="2012" name="Mol. Plant Microbe Interact.">
        <title>A highly conserved effector in Fusarium oxysporum is required for full virulence on Arabidopsis.</title>
        <authorList>
            <person name="Thatcher L.F."/>
            <person name="Gardiner D.M."/>
            <person name="Kazan K."/>
            <person name="Manners J."/>
        </authorList>
    </citation>
    <scope>NUCLEOTIDE SEQUENCE [LARGE SCALE GENOMIC DNA]</scope>
    <source>
        <strain evidence="3">Fo5176</strain>
    </source>
</reference>
<dbReference type="OrthoDB" id="5096595at2759"/>
<name>F9FDX4_FUSOF</name>
<organism evidence="3">
    <name type="scientific">Fusarium oxysporum (strain Fo5176)</name>
    <name type="common">Fusarium vascular wilt</name>
    <dbReference type="NCBI Taxonomy" id="660025"/>
    <lineage>
        <taxon>Eukaryota</taxon>
        <taxon>Fungi</taxon>
        <taxon>Dikarya</taxon>
        <taxon>Ascomycota</taxon>
        <taxon>Pezizomycotina</taxon>
        <taxon>Sordariomycetes</taxon>
        <taxon>Hypocreomycetidae</taxon>
        <taxon>Hypocreales</taxon>
        <taxon>Nectriaceae</taxon>
        <taxon>Fusarium</taxon>
        <taxon>Fusarium oxysporum species complex</taxon>
    </lineage>
</organism>
<feature type="region of interest" description="Disordered" evidence="1">
    <location>
        <begin position="23"/>
        <end position="53"/>
    </location>
</feature>
<evidence type="ECO:0000313" key="3">
    <source>
        <dbReference type="EMBL" id="EGU84886.1"/>
    </source>
</evidence>
<dbReference type="AlphaFoldDB" id="F9FDX4"/>
<feature type="chain" id="PRO_5003389282" evidence="2">
    <location>
        <begin position="18"/>
        <end position="167"/>
    </location>
</feature>